<dbReference type="InterPro" id="IPR013083">
    <property type="entry name" value="Znf_RING/FYVE/PHD"/>
</dbReference>
<dbReference type="Proteomes" id="UP001141253">
    <property type="component" value="Chromosome 1"/>
</dbReference>
<keyword evidence="5" id="KW-1185">Reference proteome</keyword>
<proteinExistence type="predicted"/>
<keyword evidence="1" id="KW-0479">Metal-binding</keyword>
<sequence>MASEKPKQGDKLANPSSTPQRNEKHGALDLTNSPADHNGILDDRLPPFPFFQTEDMQGMPQHYAQEMPLPAICMMNDFSQFNFSDRTAFDHDYLYGPVPDISLLEENVNEPVDCFPLCALTDVSSKMDDGLQNSKIYREVEGVRSNVARGSEMRREAAEVKISDVHRSSLIGERVASTPMATHSSTRGRGVINNIVNTSATQSSHPQILDGSSLKLGVRSNTEPRSTSNVSSRYRALKYNEAALTQSSALCGQKDDTSSLSSSSKMSGDFSTIRNNAGGFDNKASNDSGFSSLTQNVDGLSRVVRNAGRASQQVQNVVEFSNLLPNIGGFSNQMQSVNGISPQTQNVDAFSSQLQSVEQVPRLSQNEGGRISSLLADRQNNHSFPSSWNSGPRVNMNARFANVNPSTGIQGYPTEPLILHNRNQVGIPDYGHGATGLQSYSFIRNATQSSSDHLQYPHTGTFTNLSPGPSLGVPYVGYARSNIGQRQSGPVIPAANAPAQASSVPCRPSCKRGASESSLATPEALHRKFRVSRASSHLSAPNMAQIASPHAPPPLAWTPFLRPPSFHLARPCIIQSSPDMSQINAPYPALVRIPHLSPPPVQTANRNLAQGALNVAQMTPPLVQTANRNLAQYALNGAQMTPPPVQTANRNLAQYALNGAQMTPPYSPLAWTPPNPVLVQTDHPHLAQFALNLTQAPLNAPLAGTPLSSQLLIQTVRQNFAQKPPIFPLLAQNTSVRPPLSHRVPPLPSAKAPDHIKWQGISSAKAPDHIKWQEPEKTPQLSGHQCFICKRDLSFAPEGPVEQPVNPQPVAVLPCHHHFHAFCLERITAGSDAENPPCIPCALGDKN</sequence>
<feature type="domain" description="RING-type" evidence="3">
    <location>
        <begin position="786"/>
        <end position="841"/>
    </location>
</feature>
<comment type="caution">
    <text evidence="4">The sequence shown here is derived from an EMBL/GenBank/DDBJ whole genome shotgun (WGS) entry which is preliminary data.</text>
</comment>
<evidence type="ECO:0000313" key="4">
    <source>
        <dbReference type="EMBL" id="KAJ6393011.1"/>
    </source>
</evidence>
<evidence type="ECO:0000259" key="3">
    <source>
        <dbReference type="PROSITE" id="PS50089"/>
    </source>
</evidence>
<reference evidence="4" key="2">
    <citation type="journal article" date="2023" name="Int. J. Mol. Sci.">
        <title>De Novo Assembly and Annotation of 11 Diverse Shrub Willow (Salix) Genomes Reveals Novel Gene Organization in Sex-Linked Regions.</title>
        <authorList>
            <person name="Hyden B."/>
            <person name="Feng K."/>
            <person name="Yates T.B."/>
            <person name="Jawdy S."/>
            <person name="Cereghino C."/>
            <person name="Smart L.B."/>
            <person name="Muchero W."/>
        </authorList>
    </citation>
    <scope>NUCLEOTIDE SEQUENCE</scope>
    <source>
        <tissue evidence="4">Shoot tip</tissue>
    </source>
</reference>
<dbReference type="PANTHER" id="PTHR31150:SF6">
    <property type="entry name" value="ZINC ION BINDING PROTEIN"/>
    <property type="match status" value="1"/>
</dbReference>
<evidence type="ECO:0000256" key="2">
    <source>
        <dbReference type="SAM" id="MobiDB-lite"/>
    </source>
</evidence>
<keyword evidence="1" id="KW-0862">Zinc</keyword>
<name>A0ABQ9C4W0_9ROSI</name>
<protein>
    <recommendedName>
        <fullName evidence="3">RING-type domain-containing protein</fullName>
    </recommendedName>
</protein>
<reference evidence="4" key="1">
    <citation type="submission" date="2022-10" db="EMBL/GenBank/DDBJ databases">
        <authorList>
            <person name="Hyden B.L."/>
            <person name="Feng K."/>
            <person name="Yates T."/>
            <person name="Jawdy S."/>
            <person name="Smart L.B."/>
            <person name="Muchero W."/>
        </authorList>
    </citation>
    <scope>NUCLEOTIDE SEQUENCE</scope>
    <source>
        <tissue evidence="4">Shoot tip</tissue>
    </source>
</reference>
<dbReference type="PANTHER" id="PTHR31150">
    <property type="entry name" value="EXPRESSED PROTEIN"/>
    <property type="match status" value="1"/>
</dbReference>
<dbReference type="EMBL" id="JAPFFI010000005">
    <property type="protein sequence ID" value="KAJ6393011.1"/>
    <property type="molecule type" value="Genomic_DNA"/>
</dbReference>
<keyword evidence="1" id="KW-0863">Zinc-finger</keyword>
<organism evidence="4 5">
    <name type="scientific">Salix suchowensis</name>
    <dbReference type="NCBI Taxonomy" id="1278906"/>
    <lineage>
        <taxon>Eukaryota</taxon>
        <taxon>Viridiplantae</taxon>
        <taxon>Streptophyta</taxon>
        <taxon>Embryophyta</taxon>
        <taxon>Tracheophyta</taxon>
        <taxon>Spermatophyta</taxon>
        <taxon>Magnoliopsida</taxon>
        <taxon>eudicotyledons</taxon>
        <taxon>Gunneridae</taxon>
        <taxon>Pentapetalae</taxon>
        <taxon>rosids</taxon>
        <taxon>fabids</taxon>
        <taxon>Malpighiales</taxon>
        <taxon>Salicaceae</taxon>
        <taxon>Saliceae</taxon>
        <taxon>Salix</taxon>
    </lineage>
</organism>
<dbReference type="InterPro" id="IPR001841">
    <property type="entry name" value="Znf_RING"/>
</dbReference>
<feature type="compositionally biased region" description="Basic and acidic residues" evidence="2">
    <location>
        <begin position="1"/>
        <end position="10"/>
    </location>
</feature>
<dbReference type="Gene3D" id="3.30.40.10">
    <property type="entry name" value="Zinc/RING finger domain, C3HC4 (zinc finger)"/>
    <property type="match status" value="1"/>
</dbReference>
<accession>A0ABQ9C4W0</accession>
<dbReference type="PROSITE" id="PS50089">
    <property type="entry name" value="ZF_RING_2"/>
    <property type="match status" value="1"/>
</dbReference>
<feature type="region of interest" description="Disordered" evidence="2">
    <location>
        <begin position="1"/>
        <end position="44"/>
    </location>
</feature>
<dbReference type="SUPFAM" id="SSF57850">
    <property type="entry name" value="RING/U-box"/>
    <property type="match status" value="1"/>
</dbReference>
<gene>
    <name evidence="4" type="ORF">OIU77_022479</name>
</gene>
<evidence type="ECO:0000256" key="1">
    <source>
        <dbReference type="PROSITE-ProRule" id="PRU00175"/>
    </source>
</evidence>
<evidence type="ECO:0000313" key="5">
    <source>
        <dbReference type="Proteomes" id="UP001141253"/>
    </source>
</evidence>